<feature type="compositionally biased region" description="Basic and acidic residues" evidence="1">
    <location>
        <begin position="339"/>
        <end position="368"/>
    </location>
</feature>
<sequence>MKAEAQRTKKEPVSEEPQVEPQSISSQQIPTDPLAAEVQQDGLLYLGFAAGIITTPPDSLQSMNIEMWPLDKIYKLHSDIISLSIIVDELGQEIQKDLQTGFEDVLNELHQNEDEEPLRFQRLSSISPTTVNSSANYISSSSSSYGYLNSPFLASSASTVIYPSPSFSSLSSNSSVLNTLLRKPKQDSISYTRPCSPSPSIMQNRLAGNTRSEQVSRSRPQSTHLRRSQSTTLSRTSMTPETLWENVDQFLKPIDKLSIIQSYLAPTEIKNDMNEILNEPVGPHYSTTICRAPNILSDPIKSKLVIPPPPSNLSGSTVSSSYLHSRLISAIVPLLPPKKIDKKNEENADENENKPKSDIENESHHITTDNEDNSSFTDNEFQFDFDQNFNSNYSNKYGAQNMSIINDLKTAEYNASSTAECTGFTGYGWLSFEERLEMELSYVGIEGSGNVVTTADCPITQDLGEALKEREEVAKEANKWKKVISDLLQQNKSKLEIRSKKLKKWNEAMNHYHAQERAKAQQGKKKAKPSSNSTESD</sequence>
<name>A0ABR2K201_9EUKA</name>
<gene>
    <name evidence="2" type="ORF">M9Y10_044274</name>
</gene>
<protein>
    <submittedName>
        <fullName evidence="2">Uncharacterized protein</fullName>
    </submittedName>
</protein>
<dbReference type="Proteomes" id="UP001470230">
    <property type="component" value="Unassembled WGS sequence"/>
</dbReference>
<feature type="region of interest" description="Disordered" evidence="1">
    <location>
        <begin position="188"/>
        <end position="238"/>
    </location>
</feature>
<feature type="region of interest" description="Disordered" evidence="1">
    <location>
        <begin position="339"/>
        <end position="379"/>
    </location>
</feature>
<comment type="caution">
    <text evidence="2">The sequence shown here is derived from an EMBL/GenBank/DDBJ whole genome shotgun (WGS) entry which is preliminary data.</text>
</comment>
<keyword evidence="3" id="KW-1185">Reference proteome</keyword>
<accession>A0ABR2K201</accession>
<evidence type="ECO:0000313" key="3">
    <source>
        <dbReference type="Proteomes" id="UP001470230"/>
    </source>
</evidence>
<feature type="region of interest" description="Disordered" evidence="1">
    <location>
        <begin position="506"/>
        <end position="537"/>
    </location>
</feature>
<proteinExistence type="predicted"/>
<evidence type="ECO:0000313" key="2">
    <source>
        <dbReference type="EMBL" id="KAK8885145.1"/>
    </source>
</evidence>
<feature type="compositionally biased region" description="Basic and acidic residues" evidence="1">
    <location>
        <begin position="1"/>
        <end position="13"/>
    </location>
</feature>
<evidence type="ECO:0000256" key="1">
    <source>
        <dbReference type="SAM" id="MobiDB-lite"/>
    </source>
</evidence>
<reference evidence="2 3" key="1">
    <citation type="submission" date="2024-04" db="EMBL/GenBank/DDBJ databases">
        <title>Tritrichomonas musculus Genome.</title>
        <authorList>
            <person name="Alves-Ferreira E."/>
            <person name="Grigg M."/>
            <person name="Lorenzi H."/>
            <person name="Galac M."/>
        </authorList>
    </citation>
    <scope>NUCLEOTIDE SEQUENCE [LARGE SCALE GENOMIC DNA]</scope>
    <source>
        <strain evidence="2 3">EAF2021</strain>
    </source>
</reference>
<feature type="compositionally biased region" description="Polar residues" evidence="1">
    <location>
        <begin position="188"/>
        <end position="220"/>
    </location>
</feature>
<feature type="compositionally biased region" description="Low complexity" evidence="1">
    <location>
        <begin position="228"/>
        <end position="238"/>
    </location>
</feature>
<feature type="region of interest" description="Disordered" evidence="1">
    <location>
        <begin position="1"/>
        <end position="31"/>
    </location>
</feature>
<dbReference type="EMBL" id="JAPFFF010000008">
    <property type="protein sequence ID" value="KAK8885145.1"/>
    <property type="molecule type" value="Genomic_DNA"/>
</dbReference>
<organism evidence="2 3">
    <name type="scientific">Tritrichomonas musculus</name>
    <dbReference type="NCBI Taxonomy" id="1915356"/>
    <lineage>
        <taxon>Eukaryota</taxon>
        <taxon>Metamonada</taxon>
        <taxon>Parabasalia</taxon>
        <taxon>Tritrichomonadida</taxon>
        <taxon>Tritrichomonadidae</taxon>
        <taxon>Tritrichomonas</taxon>
    </lineage>
</organism>